<protein>
    <recommendedName>
        <fullName evidence="11">Fumarate reductase</fullName>
        <ecNumber evidence="11">1.3.2.4</ecNumber>
    </recommendedName>
</protein>
<dbReference type="InterPro" id="IPR036188">
    <property type="entry name" value="FAD/NAD-bd_sf"/>
</dbReference>
<keyword evidence="4" id="KW-0349">Heme</keyword>
<evidence type="ECO:0000256" key="1">
    <source>
        <dbReference type="ARBA" id="ARBA00001926"/>
    </source>
</evidence>
<dbReference type="Proteomes" id="UP000824176">
    <property type="component" value="Unassembled WGS sequence"/>
</dbReference>
<dbReference type="PANTHER" id="PTHR43400:SF7">
    <property type="entry name" value="FAD-DEPENDENT OXIDOREDUCTASE 2 FAD BINDING DOMAIN-CONTAINING PROTEIN"/>
    <property type="match status" value="1"/>
</dbReference>
<evidence type="ECO:0000256" key="6">
    <source>
        <dbReference type="ARBA" id="ARBA00022723"/>
    </source>
</evidence>
<dbReference type="GO" id="GO:0010181">
    <property type="term" value="F:FMN binding"/>
    <property type="evidence" value="ECO:0007669"/>
    <property type="project" value="InterPro"/>
</dbReference>
<dbReference type="Gene3D" id="3.50.50.60">
    <property type="entry name" value="FAD/NAD(P)-binding domain"/>
    <property type="match status" value="1"/>
</dbReference>
<keyword evidence="9 11" id="KW-0560">Oxidoreductase</keyword>
<evidence type="ECO:0000256" key="3">
    <source>
        <dbReference type="ARBA" id="ARBA00022448"/>
    </source>
</evidence>
<comment type="catalytic activity">
    <reaction evidence="11">
        <text>2 Fe(III)-[cytochrome c] + succinate = fumarate + 2 Fe(II)-[cytochrome c] + 2 H(+)</text>
        <dbReference type="Rhea" id="RHEA:77903"/>
        <dbReference type="Rhea" id="RHEA-COMP:10350"/>
        <dbReference type="Rhea" id="RHEA-COMP:14399"/>
        <dbReference type="ChEBI" id="CHEBI:15378"/>
        <dbReference type="ChEBI" id="CHEBI:29033"/>
        <dbReference type="ChEBI" id="CHEBI:29034"/>
        <dbReference type="ChEBI" id="CHEBI:29806"/>
        <dbReference type="ChEBI" id="CHEBI:30031"/>
        <dbReference type="EC" id="1.3.2.4"/>
    </reaction>
</comment>
<dbReference type="SUPFAM" id="SSF51905">
    <property type="entry name" value="FAD/NAD(P)-binding domain"/>
    <property type="match status" value="1"/>
</dbReference>
<comment type="cofactor">
    <cofactor evidence="1">
        <name>heme c</name>
        <dbReference type="ChEBI" id="CHEBI:61717"/>
    </cofactor>
</comment>
<dbReference type="Gene3D" id="3.90.700.10">
    <property type="entry name" value="Succinate dehydrogenase/fumarate reductase flavoprotein, catalytic domain"/>
    <property type="match status" value="1"/>
</dbReference>
<reference evidence="14" key="2">
    <citation type="submission" date="2021-04" db="EMBL/GenBank/DDBJ databases">
        <authorList>
            <person name="Gilroy R."/>
        </authorList>
    </citation>
    <scope>NUCLEOTIDE SEQUENCE</scope>
    <source>
        <strain evidence="14">ChiW4-1371</strain>
    </source>
</reference>
<comment type="subcellular location">
    <subcellularLocation>
        <location evidence="2">Cell envelope</location>
    </subcellularLocation>
</comment>
<keyword evidence="3" id="KW-0813">Transport</keyword>
<evidence type="ECO:0000256" key="7">
    <source>
        <dbReference type="ARBA" id="ARBA00022827"/>
    </source>
</evidence>
<organism evidence="14 15">
    <name type="scientific">Candidatus Mucispirillum faecigallinarum</name>
    <dbReference type="NCBI Taxonomy" id="2838699"/>
    <lineage>
        <taxon>Bacteria</taxon>
        <taxon>Pseudomonadati</taxon>
        <taxon>Deferribacterota</taxon>
        <taxon>Deferribacteres</taxon>
        <taxon>Deferribacterales</taxon>
        <taxon>Mucispirillaceae</taxon>
        <taxon>Mucispirillum</taxon>
    </lineage>
</organism>
<evidence type="ECO:0000256" key="11">
    <source>
        <dbReference type="RuleBase" id="RU366062"/>
    </source>
</evidence>
<dbReference type="InterPro" id="IPR027477">
    <property type="entry name" value="Succ_DH/fumarate_Rdtase_cat_sf"/>
</dbReference>
<gene>
    <name evidence="14" type="ORF">H9804_03125</name>
</gene>
<dbReference type="SUPFAM" id="SSF56425">
    <property type="entry name" value="Succinate dehydrogenase/fumarate reductase flavoprotein, catalytic domain"/>
    <property type="match status" value="1"/>
</dbReference>
<evidence type="ECO:0000256" key="4">
    <source>
        <dbReference type="ARBA" id="ARBA00022617"/>
    </source>
</evidence>
<dbReference type="InterPro" id="IPR010960">
    <property type="entry name" value="Flavocytochrome_c"/>
</dbReference>
<keyword evidence="7 11" id="KW-0274">FAD</keyword>
<dbReference type="Gene3D" id="1.10.1130.10">
    <property type="entry name" value="Flavocytochrome C3, Chain A"/>
    <property type="match status" value="1"/>
</dbReference>
<reference evidence="14" key="1">
    <citation type="journal article" date="2021" name="PeerJ">
        <title>Extensive microbial diversity within the chicken gut microbiome revealed by metagenomics and culture.</title>
        <authorList>
            <person name="Gilroy R."/>
            <person name="Ravi A."/>
            <person name="Getino M."/>
            <person name="Pursley I."/>
            <person name="Horton D.L."/>
            <person name="Alikhan N.F."/>
            <person name="Baker D."/>
            <person name="Gharbi K."/>
            <person name="Hall N."/>
            <person name="Watson M."/>
            <person name="Adriaenssens E.M."/>
            <person name="Foster-Nyarko E."/>
            <person name="Jarju S."/>
            <person name="Secka A."/>
            <person name="Antonio M."/>
            <person name="Oren A."/>
            <person name="Chaudhuri R.R."/>
            <person name="La Ragione R."/>
            <person name="Hildebrand F."/>
            <person name="Pallen M.J."/>
        </authorList>
    </citation>
    <scope>NUCLEOTIDE SEQUENCE</scope>
    <source>
        <strain evidence="14">ChiW4-1371</strain>
    </source>
</reference>
<evidence type="ECO:0000313" key="15">
    <source>
        <dbReference type="Proteomes" id="UP000824176"/>
    </source>
</evidence>
<accession>A0A9D2GTL0</accession>
<dbReference type="GO" id="GO:0046872">
    <property type="term" value="F:metal ion binding"/>
    <property type="evidence" value="ECO:0007669"/>
    <property type="project" value="UniProtKB-KW"/>
</dbReference>
<feature type="domain" description="Tetrahaem cytochrome" evidence="13">
    <location>
        <begin position="74"/>
        <end position="144"/>
    </location>
</feature>
<comment type="caution">
    <text evidence="14">The sequence shown here is derived from an EMBL/GenBank/DDBJ whole genome shotgun (WGS) entry which is preliminary data.</text>
</comment>
<keyword evidence="5 11" id="KW-0285">Flavoprotein</keyword>
<dbReference type="InterPro" id="IPR050315">
    <property type="entry name" value="FAD-oxidoreductase_2"/>
</dbReference>
<dbReference type="EMBL" id="DXAQ01000046">
    <property type="protein sequence ID" value="HIZ88914.1"/>
    <property type="molecule type" value="Genomic_DNA"/>
</dbReference>
<keyword evidence="10" id="KW-0408">Iron</keyword>
<keyword evidence="6" id="KW-0479">Metal-binding</keyword>
<dbReference type="NCBIfam" id="TIGR01813">
    <property type="entry name" value="flavo_cyto_c"/>
    <property type="match status" value="1"/>
</dbReference>
<dbReference type="AlphaFoldDB" id="A0A9D2GTL0"/>
<comment type="cofactor">
    <cofactor evidence="11">
        <name>FAD</name>
        <dbReference type="ChEBI" id="CHEBI:57692"/>
    </cofactor>
    <text evidence="11">Binds 1 FAD per subunit.</text>
</comment>
<feature type="domain" description="FAD-dependent oxidoreductase 2 FAD-binding" evidence="12">
    <location>
        <begin position="178"/>
        <end position="600"/>
    </location>
</feature>
<evidence type="ECO:0000259" key="12">
    <source>
        <dbReference type="Pfam" id="PF00890"/>
    </source>
</evidence>
<dbReference type="FunFam" id="3.90.700.10:FF:000007">
    <property type="entry name" value="NADH-dependent fumarate reductase"/>
    <property type="match status" value="1"/>
</dbReference>
<evidence type="ECO:0000259" key="13">
    <source>
        <dbReference type="Pfam" id="PF14537"/>
    </source>
</evidence>
<dbReference type="InterPro" id="IPR012286">
    <property type="entry name" value="Tetrahaem_cytochrome"/>
</dbReference>
<sequence length="618" mass="65314">MNKKLIVLGVIVLVVIITMAVAPSKEMTAVAAPAVKESGADKKVFDAKTESTYSKGSKAAYLSGVHMKAGTVEGCESCHSSSIIDDSEKDINSKCESCHGTLDDMAKLTEGEVNPHSSHLGTMNCTTCHTGHTPSEAYCLNCHEFDMQISSGGKVKHEWYEDLSKYANAKPVKVEKTDIVVVGTGATGFTAAITALSKGKKVIMLEKMPIVGGNSQLAAGGMNAAGTRFQKAKKIPDNPEVMFNDTMKGGKNINNPDLVRILANNSAGSIEWLASINAELGFIAMGGGATYPRFHGPTNGDFVGPFLSAKLRQRVVKDGADVRVNSKVVKLITNANGDVTGVLVKGKHTGIYQIDAKAVILASGGFGANNKLVASYRPDAKGVQTSNQPGTQGDGIVLGTSVGAATVDMKEIQLNPTMLVGSPVIVSEIVRGAGGIFVNRDGKRFISELTTRDVTTAAIRKQKGASCFIVFDDTVRKNVKQTGAFFQLGKVKQGKSLDELAKELNIPADALKATVARFNTMVEKGKDEDFGRHNFAQKIEGPNFYAIEVKPAIHYCMGGLKINEKAQVINTQGKVIKGLYAGGEVTGGVHGANRLGGNSISETITFGRIAGEQAASLK</sequence>
<evidence type="ECO:0000313" key="14">
    <source>
        <dbReference type="EMBL" id="HIZ88914.1"/>
    </source>
</evidence>
<evidence type="ECO:0000256" key="10">
    <source>
        <dbReference type="ARBA" id="ARBA00023004"/>
    </source>
</evidence>
<dbReference type="GO" id="GO:0030313">
    <property type="term" value="C:cell envelope"/>
    <property type="evidence" value="ECO:0007669"/>
    <property type="project" value="UniProtKB-SubCell"/>
</dbReference>
<keyword evidence="8" id="KW-0249">Electron transport</keyword>
<dbReference type="InterPro" id="IPR036280">
    <property type="entry name" value="Multihaem_cyt_sf"/>
</dbReference>
<proteinExistence type="inferred from homology"/>
<dbReference type="SUPFAM" id="SSF48695">
    <property type="entry name" value="Multiheme cytochromes"/>
    <property type="match status" value="1"/>
</dbReference>
<dbReference type="InterPro" id="IPR003953">
    <property type="entry name" value="FAD-dep_OxRdtase_2_FAD-bd"/>
</dbReference>
<name>A0A9D2GTL0_9BACT</name>
<evidence type="ECO:0000256" key="8">
    <source>
        <dbReference type="ARBA" id="ARBA00022982"/>
    </source>
</evidence>
<comment type="similarity">
    <text evidence="11">Belongs to the FAD-dependent oxidoreductase 2 family. FRD/SDH subfamily.</text>
</comment>
<evidence type="ECO:0000256" key="9">
    <source>
        <dbReference type="ARBA" id="ARBA00023002"/>
    </source>
</evidence>
<evidence type="ECO:0000256" key="5">
    <source>
        <dbReference type="ARBA" id="ARBA00022630"/>
    </source>
</evidence>
<evidence type="ECO:0000256" key="2">
    <source>
        <dbReference type="ARBA" id="ARBA00004196"/>
    </source>
</evidence>
<dbReference type="GO" id="GO:0016627">
    <property type="term" value="F:oxidoreductase activity, acting on the CH-CH group of donors"/>
    <property type="evidence" value="ECO:0007669"/>
    <property type="project" value="UniProtKB-ARBA"/>
</dbReference>
<dbReference type="PANTHER" id="PTHR43400">
    <property type="entry name" value="FUMARATE REDUCTASE"/>
    <property type="match status" value="1"/>
</dbReference>
<dbReference type="Pfam" id="PF00890">
    <property type="entry name" value="FAD_binding_2"/>
    <property type="match status" value="1"/>
</dbReference>
<dbReference type="Pfam" id="PF14537">
    <property type="entry name" value="Cytochrom_c3_2"/>
    <property type="match status" value="1"/>
</dbReference>
<dbReference type="CDD" id="cd08168">
    <property type="entry name" value="Cytochrom_C3"/>
    <property type="match status" value="1"/>
</dbReference>
<dbReference type="EC" id="1.3.2.4" evidence="11"/>